<reference evidence="2 3" key="1">
    <citation type="submission" date="2023-12" db="EMBL/GenBank/DDBJ databases">
        <title>Streptomyces sp. V4-01.</title>
        <authorList>
            <person name="Somphong A."/>
            <person name="Phongsopitanun W."/>
        </authorList>
    </citation>
    <scope>NUCLEOTIDE SEQUENCE [LARGE SCALE GENOMIC DNA]</scope>
    <source>
        <strain evidence="2 3">V4-01</strain>
    </source>
</reference>
<dbReference type="RefSeq" id="WP_330800505.1">
    <property type="nucleotide sequence ID" value="NZ_JAZEWV010000053.1"/>
</dbReference>
<gene>
    <name evidence="2" type="ORF">V2S66_32890</name>
</gene>
<feature type="region of interest" description="Disordered" evidence="1">
    <location>
        <begin position="79"/>
        <end position="100"/>
    </location>
</feature>
<name>A0ABU7PM39_9ACTN</name>
<evidence type="ECO:0000313" key="3">
    <source>
        <dbReference type="Proteomes" id="UP001344658"/>
    </source>
</evidence>
<sequence>MTQRATRSRGLRAAEALDLPVTFDVWPTLGEALQIGRTATYQLAREDALPIPCFRVGRQLRARRSDLLTFLGIHETKSNGAEAATSTPLAEQHASASTSK</sequence>
<keyword evidence="2" id="KW-0238">DNA-binding</keyword>
<dbReference type="Proteomes" id="UP001344658">
    <property type="component" value="Unassembled WGS sequence"/>
</dbReference>
<protein>
    <submittedName>
        <fullName evidence="2">DNA-binding protein</fullName>
    </submittedName>
</protein>
<evidence type="ECO:0000256" key="1">
    <source>
        <dbReference type="SAM" id="MobiDB-lite"/>
    </source>
</evidence>
<accession>A0ABU7PM39</accession>
<dbReference type="GO" id="GO:0003677">
    <property type="term" value="F:DNA binding"/>
    <property type="evidence" value="ECO:0007669"/>
    <property type="project" value="UniProtKB-KW"/>
</dbReference>
<keyword evidence="3" id="KW-1185">Reference proteome</keyword>
<proteinExistence type="predicted"/>
<evidence type="ECO:0000313" key="2">
    <source>
        <dbReference type="EMBL" id="MEE4546748.1"/>
    </source>
</evidence>
<dbReference type="EMBL" id="JAZEWV010000053">
    <property type="protein sequence ID" value="MEE4546748.1"/>
    <property type="molecule type" value="Genomic_DNA"/>
</dbReference>
<organism evidence="2 3">
    <name type="scientific">Actinacidiphila polyblastidii</name>
    <dbReference type="NCBI Taxonomy" id="3110430"/>
    <lineage>
        <taxon>Bacteria</taxon>
        <taxon>Bacillati</taxon>
        <taxon>Actinomycetota</taxon>
        <taxon>Actinomycetes</taxon>
        <taxon>Kitasatosporales</taxon>
        <taxon>Streptomycetaceae</taxon>
        <taxon>Actinacidiphila</taxon>
    </lineage>
</organism>
<feature type="compositionally biased region" description="Polar residues" evidence="1">
    <location>
        <begin position="84"/>
        <end position="100"/>
    </location>
</feature>
<comment type="caution">
    <text evidence="2">The sequence shown here is derived from an EMBL/GenBank/DDBJ whole genome shotgun (WGS) entry which is preliminary data.</text>
</comment>